<organism evidence="7 8">
    <name type="scientific">Spermophilus dauricus</name>
    <name type="common">Daurian ground squirrel</name>
    <dbReference type="NCBI Taxonomy" id="99837"/>
    <lineage>
        <taxon>Eukaryota</taxon>
        <taxon>Metazoa</taxon>
        <taxon>Chordata</taxon>
        <taxon>Craniata</taxon>
        <taxon>Vertebrata</taxon>
        <taxon>Euteleostomi</taxon>
        <taxon>Mammalia</taxon>
        <taxon>Eutheria</taxon>
        <taxon>Euarchontoglires</taxon>
        <taxon>Glires</taxon>
        <taxon>Rodentia</taxon>
        <taxon>Sciuromorpha</taxon>
        <taxon>Sciuridae</taxon>
        <taxon>Xerinae</taxon>
        <taxon>Marmotini</taxon>
        <taxon>Spermophilus</taxon>
    </lineage>
</organism>
<sequence length="60" mass="6547">MSKVSFKIMLTSELPLLYKVLSVSENDPFTVVLKVAAAEAGSEFKVPAATAQISPMMKWD</sequence>
<dbReference type="PANTHER" id="PTHR15825:SF0">
    <property type="entry name" value="UBIQUITIN-FOLD MODIFIER 1"/>
    <property type="match status" value="1"/>
</dbReference>
<proteinExistence type="inferred from homology"/>
<dbReference type="AlphaFoldDB" id="A0A8C9QCM4"/>
<reference evidence="7" key="1">
    <citation type="submission" date="2025-08" db="UniProtKB">
        <authorList>
            <consortium name="Ensembl"/>
        </authorList>
    </citation>
    <scope>IDENTIFICATION</scope>
</reference>
<name>A0A8C9QCM4_SPEDA</name>
<evidence type="ECO:0000256" key="5">
    <source>
        <dbReference type="ARBA" id="ARBA00038545"/>
    </source>
</evidence>
<dbReference type="GO" id="GO:0005634">
    <property type="term" value="C:nucleus"/>
    <property type="evidence" value="ECO:0007669"/>
    <property type="project" value="TreeGrafter"/>
</dbReference>
<evidence type="ECO:0000313" key="8">
    <source>
        <dbReference type="Proteomes" id="UP000694422"/>
    </source>
</evidence>
<protein>
    <recommendedName>
        <fullName evidence="2">Ubiquitin-fold modifier 1</fullName>
    </recommendedName>
</protein>
<comment type="similarity">
    <text evidence="1">Belongs to the UFM1 family.</text>
</comment>
<dbReference type="Ensembl" id="ENSSDAT00000023032.1">
    <property type="protein sequence ID" value="ENSSDAP00000020145.1"/>
    <property type="gene ID" value="ENSSDAG00000018354.1"/>
</dbReference>
<evidence type="ECO:0000256" key="2">
    <source>
        <dbReference type="ARBA" id="ARBA00015319"/>
    </source>
</evidence>
<comment type="function">
    <text evidence="6">Ubiquitin-like modifier which can be covalently attached via an isopeptide bond to lysine residues of substrate proteins as a monomer or a lysine-linked polymer. The so-called ufmylation, requires the UFM1-activating E1 enzyme UBA5, the UFM1-conjugating E2 enzyme UFC1, and the UFM1-ligase E3 enzyme UFL1. Ufmylation is involved in various processes, such as ribosome recycling, response to DNA damage, transcription or reticulophagy (also called ER-phagy) induced in response to endoplasmic reticulum stress.</text>
</comment>
<evidence type="ECO:0000256" key="1">
    <source>
        <dbReference type="ARBA" id="ARBA00010230"/>
    </source>
</evidence>
<dbReference type="GO" id="GO:0005737">
    <property type="term" value="C:cytoplasm"/>
    <property type="evidence" value="ECO:0007669"/>
    <property type="project" value="TreeGrafter"/>
</dbReference>
<evidence type="ECO:0000313" key="7">
    <source>
        <dbReference type="Ensembl" id="ENSSDAP00000020145.1"/>
    </source>
</evidence>
<dbReference type="PANTHER" id="PTHR15825">
    <property type="entry name" value="UBIQUITIN-FOLD MODIFIER 1"/>
    <property type="match status" value="1"/>
</dbReference>
<dbReference type="SUPFAM" id="SSF54236">
    <property type="entry name" value="Ubiquitin-like"/>
    <property type="match status" value="1"/>
</dbReference>
<dbReference type="Gene3D" id="3.10.20.90">
    <property type="entry name" value="Phosphatidylinositol 3-kinase Catalytic Subunit, Chain A, domain 1"/>
    <property type="match status" value="1"/>
</dbReference>
<dbReference type="InterPro" id="IPR029071">
    <property type="entry name" value="Ubiquitin-like_domsf"/>
</dbReference>
<evidence type="ECO:0000256" key="4">
    <source>
        <dbReference type="ARBA" id="ARBA00022786"/>
    </source>
</evidence>
<dbReference type="InterPro" id="IPR005375">
    <property type="entry name" value="UFM1"/>
</dbReference>
<evidence type="ECO:0000256" key="6">
    <source>
        <dbReference type="ARBA" id="ARBA00045800"/>
    </source>
</evidence>
<dbReference type="Pfam" id="PF03671">
    <property type="entry name" value="Ufm1"/>
    <property type="match status" value="1"/>
</dbReference>
<reference evidence="7" key="2">
    <citation type="submission" date="2025-09" db="UniProtKB">
        <authorList>
            <consortium name="Ensembl"/>
        </authorList>
    </citation>
    <scope>IDENTIFICATION</scope>
</reference>
<accession>A0A8C9QCM4</accession>
<keyword evidence="4" id="KW-0833">Ubl conjugation pathway</keyword>
<evidence type="ECO:0000256" key="3">
    <source>
        <dbReference type="ARBA" id="ARBA00022499"/>
    </source>
</evidence>
<keyword evidence="8" id="KW-1185">Reference proteome</keyword>
<keyword evidence="3" id="KW-1017">Isopeptide bond</keyword>
<dbReference type="GO" id="GO:1990592">
    <property type="term" value="P:protein K69-linked ufmylation"/>
    <property type="evidence" value="ECO:0007669"/>
    <property type="project" value="TreeGrafter"/>
</dbReference>
<comment type="subunit">
    <text evidence="5">Interacts with UBA5. Interacts with UFC1.</text>
</comment>
<dbReference type="Proteomes" id="UP000694422">
    <property type="component" value="Unplaced"/>
</dbReference>